<accession>A0A9Q1BGT6</accession>
<keyword evidence="3" id="KW-1185">Reference proteome</keyword>
<feature type="region of interest" description="Disordered" evidence="1">
    <location>
        <begin position="27"/>
        <end position="66"/>
    </location>
</feature>
<protein>
    <submittedName>
        <fullName evidence="2">Uncharacterized protein</fullName>
    </submittedName>
</protein>
<reference evidence="2" key="1">
    <citation type="submission" date="2021-10" db="EMBL/GenBank/DDBJ databases">
        <title>Tropical sea cucumber genome reveals ecological adaptation and Cuvierian tubules defense mechanism.</title>
        <authorList>
            <person name="Chen T."/>
        </authorList>
    </citation>
    <scope>NUCLEOTIDE SEQUENCE</scope>
    <source>
        <strain evidence="2">Nanhai2018</strain>
        <tissue evidence="2">Muscle</tissue>
    </source>
</reference>
<evidence type="ECO:0000313" key="2">
    <source>
        <dbReference type="EMBL" id="KAJ8025188.1"/>
    </source>
</evidence>
<dbReference type="EMBL" id="JAIZAY010000018">
    <property type="protein sequence ID" value="KAJ8025188.1"/>
    <property type="molecule type" value="Genomic_DNA"/>
</dbReference>
<comment type="caution">
    <text evidence="2">The sequence shown here is derived from an EMBL/GenBank/DDBJ whole genome shotgun (WGS) entry which is preliminary data.</text>
</comment>
<sequence length="66" mass="7537">MQLNQDDEPENKMSGFFLSHQLHKKRNPFYIPPSEKGDSFNSAGRCNTGEEDDLQEEAKSRCLGFS</sequence>
<evidence type="ECO:0000256" key="1">
    <source>
        <dbReference type="SAM" id="MobiDB-lite"/>
    </source>
</evidence>
<organism evidence="2 3">
    <name type="scientific">Holothuria leucospilota</name>
    <name type="common">Black long sea cucumber</name>
    <name type="synonym">Mertensiothuria leucospilota</name>
    <dbReference type="NCBI Taxonomy" id="206669"/>
    <lineage>
        <taxon>Eukaryota</taxon>
        <taxon>Metazoa</taxon>
        <taxon>Echinodermata</taxon>
        <taxon>Eleutherozoa</taxon>
        <taxon>Echinozoa</taxon>
        <taxon>Holothuroidea</taxon>
        <taxon>Aspidochirotacea</taxon>
        <taxon>Aspidochirotida</taxon>
        <taxon>Holothuriidae</taxon>
        <taxon>Holothuria</taxon>
    </lineage>
</organism>
<feature type="region of interest" description="Disordered" evidence="1">
    <location>
        <begin position="1"/>
        <end position="20"/>
    </location>
</feature>
<dbReference type="Proteomes" id="UP001152320">
    <property type="component" value="Chromosome 18"/>
</dbReference>
<proteinExistence type="predicted"/>
<dbReference type="AlphaFoldDB" id="A0A9Q1BGT6"/>
<gene>
    <name evidence="2" type="ORF">HOLleu_35322</name>
</gene>
<evidence type="ECO:0000313" key="3">
    <source>
        <dbReference type="Proteomes" id="UP001152320"/>
    </source>
</evidence>
<name>A0A9Q1BGT6_HOLLE</name>